<dbReference type="Proteomes" id="UP000053675">
    <property type="component" value="Unassembled WGS sequence"/>
</dbReference>
<dbReference type="Pfam" id="PF01553">
    <property type="entry name" value="Acyltransferase"/>
    <property type="match status" value="1"/>
</dbReference>
<gene>
    <name evidence="9" type="ORF">EL18_02341</name>
</gene>
<dbReference type="GO" id="GO:0016020">
    <property type="term" value="C:membrane"/>
    <property type="evidence" value="ECO:0007669"/>
    <property type="project" value="UniProtKB-SubCell"/>
</dbReference>
<keyword evidence="10" id="KW-1185">Reference proteome</keyword>
<evidence type="ECO:0000256" key="6">
    <source>
        <dbReference type="ARBA" id="ARBA00023136"/>
    </source>
</evidence>
<keyword evidence="3" id="KW-0812">Transmembrane</keyword>
<comment type="caution">
    <text evidence="9">The sequence shown here is derived from an EMBL/GenBank/DDBJ whole genome shotgun (WGS) entry which is preliminary data.</text>
</comment>
<feature type="domain" description="Phospholipid/glycerol acyltransferase" evidence="8">
    <location>
        <begin position="67"/>
        <end position="186"/>
    </location>
</feature>
<keyword evidence="4" id="KW-1133">Transmembrane helix</keyword>
<name>A0A084UEA7_9HYPH</name>
<keyword evidence="5" id="KW-0443">Lipid metabolism</keyword>
<evidence type="ECO:0000256" key="1">
    <source>
        <dbReference type="ARBA" id="ARBA00004370"/>
    </source>
</evidence>
<dbReference type="RefSeq" id="WP_036483098.1">
    <property type="nucleotide sequence ID" value="NZ_JMQM01000001.1"/>
</dbReference>
<organism evidence="9 10">
    <name type="scientific">Nitratireductor basaltis</name>
    <dbReference type="NCBI Taxonomy" id="472175"/>
    <lineage>
        <taxon>Bacteria</taxon>
        <taxon>Pseudomonadati</taxon>
        <taxon>Pseudomonadota</taxon>
        <taxon>Alphaproteobacteria</taxon>
        <taxon>Hyphomicrobiales</taxon>
        <taxon>Phyllobacteriaceae</taxon>
        <taxon>Nitratireductor</taxon>
    </lineage>
</organism>
<dbReference type="AlphaFoldDB" id="A0A084UEA7"/>
<dbReference type="STRING" id="472175.EL18_02341"/>
<sequence length="267" mass="29998">MMEALGLYARLVLVALYTLPLMPVQRLALRFGWPDERIIPRLWHRMTLWVLGIRVRKFGKPALNGPLMMAANHVSWTDIVVLGSISGVHFIAKSDMASWPILGTFARMQRSVFVERERKRSSSEQAQEIAERLSGGDPMVLFAEGTTGDGNGVLPFKTTLFGAAQLALQKLDDQHVTIQPVALAYTKSHGMNLNRRERAQISWIGDLDLWPHLKTVLKARPLEVEVRFGEPLSFAGAGDRKTVAREAERQVRAMLRQALRGRDTAQH</sequence>
<evidence type="ECO:0000313" key="10">
    <source>
        <dbReference type="Proteomes" id="UP000053675"/>
    </source>
</evidence>
<reference evidence="9 10" key="1">
    <citation type="submission" date="2014-05" db="EMBL/GenBank/DDBJ databases">
        <title>Draft Genome Sequence of Nitratireductor basaltis Strain UMTGB225, A Marine Bacterium Isolated from Green Barrel Tunicate.</title>
        <authorList>
            <person name="Gan H.Y."/>
        </authorList>
    </citation>
    <scope>NUCLEOTIDE SEQUENCE [LARGE SCALE GENOMIC DNA]</scope>
    <source>
        <strain evidence="9 10">UMTGB225</strain>
    </source>
</reference>
<evidence type="ECO:0000256" key="3">
    <source>
        <dbReference type="ARBA" id="ARBA00022692"/>
    </source>
</evidence>
<evidence type="ECO:0000256" key="2">
    <source>
        <dbReference type="ARBA" id="ARBA00022679"/>
    </source>
</evidence>
<evidence type="ECO:0000256" key="7">
    <source>
        <dbReference type="ARBA" id="ARBA00023315"/>
    </source>
</evidence>
<dbReference type="EMBL" id="JMQM01000001">
    <property type="protein sequence ID" value="KFB11293.1"/>
    <property type="molecule type" value="Genomic_DNA"/>
</dbReference>
<protein>
    <submittedName>
        <fullName evidence="9">Lyso-ornithine lipid acyltransferase</fullName>
    </submittedName>
</protein>
<dbReference type="SUPFAM" id="SSF69593">
    <property type="entry name" value="Glycerol-3-phosphate (1)-acyltransferase"/>
    <property type="match status" value="1"/>
</dbReference>
<comment type="subcellular location">
    <subcellularLocation>
        <location evidence="1">Membrane</location>
    </subcellularLocation>
</comment>
<evidence type="ECO:0000313" key="9">
    <source>
        <dbReference type="EMBL" id="KFB11293.1"/>
    </source>
</evidence>
<dbReference type="CDD" id="cd07989">
    <property type="entry name" value="LPLAT_AGPAT-like"/>
    <property type="match status" value="1"/>
</dbReference>
<evidence type="ECO:0000256" key="5">
    <source>
        <dbReference type="ARBA" id="ARBA00023098"/>
    </source>
</evidence>
<dbReference type="PANTHER" id="PTHR23063:SF52">
    <property type="entry name" value="LYSOPHOSPHATIDYLCHOLINE ACYLTRANSFERASE"/>
    <property type="match status" value="1"/>
</dbReference>
<dbReference type="eggNOG" id="COG0204">
    <property type="taxonomic scope" value="Bacteria"/>
</dbReference>
<dbReference type="GO" id="GO:0016746">
    <property type="term" value="F:acyltransferase activity"/>
    <property type="evidence" value="ECO:0007669"/>
    <property type="project" value="UniProtKB-KW"/>
</dbReference>
<proteinExistence type="predicted"/>
<accession>A0A084UEA7</accession>
<dbReference type="InterPro" id="IPR002123">
    <property type="entry name" value="Plipid/glycerol_acylTrfase"/>
</dbReference>
<dbReference type="SMART" id="SM00563">
    <property type="entry name" value="PlsC"/>
    <property type="match status" value="1"/>
</dbReference>
<keyword evidence="6" id="KW-0472">Membrane</keyword>
<dbReference type="PATRIC" id="fig|472175.3.peg.2330"/>
<dbReference type="GO" id="GO:0006629">
    <property type="term" value="P:lipid metabolic process"/>
    <property type="evidence" value="ECO:0007669"/>
    <property type="project" value="UniProtKB-KW"/>
</dbReference>
<dbReference type="PANTHER" id="PTHR23063">
    <property type="entry name" value="PHOSPHOLIPID ACYLTRANSFERASE"/>
    <property type="match status" value="1"/>
</dbReference>
<evidence type="ECO:0000259" key="8">
    <source>
        <dbReference type="SMART" id="SM00563"/>
    </source>
</evidence>
<evidence type="ECO:0000256" key="4">
    <source>
        <dbReference type="ARBA" id="ARBA00022989"/>
    </source>
</evidence>
<keyword evidence="2 9" id="KW-0808">Transferase</keyword>
<dbReference type="OrthoDB" id="9806880at2"/>
<keyword evidence="7 9" id="KW-0012">Acyltransferase</keyword>